<sequence length="109" mass="12528">MERRLLAMAANLTMGRLTNKLQTRVGYVVHVLTPKILLRTASCSARSSVLSIWLACHRRVRKAGREQLNNKLKVFSYRITSQDQFLDVLQLGHETGKESMRWSHCTNVM</sequence>
<proteinExistence type="predicted"/>
<gene>
    <name evidence="1" type="ORF">PR002_g30711</name>
</gene>
<dbReference type="AlphaFoldDB" id="A0A6A3GKI5"/>
<evidence type="ECO:0000313" key="2">
    <source>
        <dbReference type="Proteomes" id="UP000435112"/>
    </source>
</evidence>
<name>A0A6A3GKI5_9STRA</name>
<organism evidence="1 2">
    <name type="scientific">Phytophthora rubi</name>
    <dbReference type="NCBI Taxonomy" id="129364"/>
    <lineage>
        <taxon>Eukaryota</taxon>
        <taxon>Sar</taxon>
        <taxon>Stramenopiles</taxon>
        <taxon>Oomycota</taxon>
        <taxon>Peronosporomycetes</taxon>
        <taxon>Peronosporales</taxon>
        <taxon>Peronosporaceae</taxon>
        <taxon>Phytophthora</taxon>
    </lineage>
</organism>
<protein>
    <submittedName>
        <fullName evidence="1">Uncharacterized protein</fullName>
    </submittedName>
</protein>
<accession>A0A6A3GKI5</accession>
<dbReference type="Proteomes" id="UP000435112">
    <property type="component" value="Unassembled WGS sequence"/>
</dbReference>
<dbReference type="OrthoDB" id="10505539at2759"/>
<evidence type="ECO:0000313" key="1">
    <source>
        <dbReference type="EMBL" id="KAE8958935.1"/>
    </source>
</evidence>
<comment type="caution">
    <text evidence="1">The sequence shown here is derived from an EMBL/GenBank/DDBJ whole genome shotgun (WGS) entry which is preliminary data.</text>
</comment>
<dbReference type="EMBL" id="QXFU01007236">
    <property type="protein sequence ID" value="KAE8958935.1"/>
    <property type="molecule type" value="Genomic_DNA"/>
</dbReference>
<reference evidence="1 2" key="1">
    <citation type="submission" date="2018-09" db="EMBL/GenBank/DDBJ databases">
        <title>Genomic investigation of the strawberry pathogen Phytophthora fragariae indicates pathogenicity is determined by transcriptional variation in three key races.</title>
        <authorList>
            <person name="Adams T.M."/>
            <person name="Armitage A.D."/>
            <person name="Sobczyk M.K."/>
            <person name="Bates H.J."/>
            <person name="Dunwell J.M."/>
            <person name="Nellist C.F."/>
            <person name="Harrison R.J."/>
        </authorList>
    </citation>
    <scope>NUCLEOTIDE SEQUENCE [LARGE SCALE GENOMIC DNA]</scope>
    <source>
        <strain evidence="1 2">SCRP324</strain>
    </source>
</reference>